<dbReference type="Pfam" id="PF25304">
    <property type="entry name" value="WHD_eIF2D"/>
    <property type="match status" value="1"/>
</dbReference>
<dbReference type="Pfam" id="PF01253">
    <property type="entry name" value="SUI1"/>
    <property type="match status" value="1"/>
</dbReference>
<name>A0A1G4KIJ2_9SACH</name>
<feature type="compositionally biased region" description="Polar residues" evidence="2">
    <location>
        <begin position="516"/>
        <end position="527"/>
    </location>
</feature>
<dbReference type="InterPro" id="IPR001950">
    <property type="entry name" value="SUI1"/>
</dbReference>
<evidence type="ECO:0000313" key="5">
    <source>
        <dbReference type="EMBL" id="SCV04387.1"/>
    </source>
</evidence>
<keyword evidence="6" id="KW-1185">Reference proteome</keyword>
<comment type="similarity">
    <text evidence="1">Belongs to the eIF2D family.</text>
</comment>
<dbReference type="AlphaFoldDB" id="A0A1G4KIJ2"/>
<dbReference type="InterPro" id="IPR048248">
    <property type="entry name" value="PUA_eIF2d-like"/>
</dbReference>
<dbReference type="CDD" id="cd21156">
    <property type="entry name" value="PUA_eIF2d-like"/>
    <property type="match status" value="1"/>
</dbReference>
<dbReference type="PROSITE" id="PS50296">
    <property type="entry name" value="SUI1"/>
    <property type="match status" value="1"/>
</dbReference>
<gene>
    <name evidence="5" type="ORF">LAMI_0H15720G</name>
</gene>
<sequence>MFKKEPHIKALSNLKNSERKKLLTTCKEQVEQGDYAFPSQIVKQTTFKTPFTTGIVYTDDQNTPIWFKEKFSELLYPTVYTCWENPNLLPIVLAHEYVVEEKLLQGANLMLPGTVPPFDACCKKTALVGVASTKYPRTVKAIGIVQLDLPSFERVVGQTGVAVEIVHHFDDQLCKGMKIKLQPPDLGEMADVSTESEDEEDFVENKNEKGAENFKHGAEPKEPIAAFEDVSEQLEQLSVNEVDHFITRSLYYTLTQEPAVDLPISASNFVSNHILRNLPPVDHSQVNIKKSSWKKSSKFLKHFEKEGFLKLKGKGDDITVVGATKDKTELKSFVPYRRGDPASDKGTTTTSKSDKTTMLAAHSLYKPLSNAKDFVKVTDLPPNHLFSKQDVKAAVDNYITAKKLVNPENKATIILDDLLFSMVNRATKKENAKRIVPRAQIMEPLLAHNFGEHFVVVRPDGSSLFKNSLRGSIPQIKIVTEMKIGRKVVTKVSNFDKFDIDASELASELRKKCSGSTTIGETVSSPKTPEVTVQGPHGPTAIEILNEHGIPTKWIDFTNKIKPKKKRQH</sequence>
<dbReference type="PANTHER" id="PTHR12217:SF4">
    <property type="entry name" value="EUKARYOTIC TRANSLATION INITIATION FACTOR 2D"/>
    <property type="match status" value="1"/>
</dbReference>
<dbReference type="InterPro" id="IPR058886">
    <property type="entry name" value="SWIB_eIF2D"/>
</dbReference>
<dbReference type="InterPro" id="IPR057429">
    <property type="entry name" value="WH_eIF2D"/>
</dbReference>
<dbReference type="Gene3D" id="1.10.245.10">
    <property type="entry name" value="SWIB/MDM2 domain"/>
    <property type="match status" value="1"/>
</dbReference>
<dbReference type="InterPro" id="IPR036877">
    <property type="entry name" value="SUI1_dom_sf"/>
</dbReference>
<dbReference type="PROSITE" id="PS51925">
    <property type="entry name" value="SWIB_MDM2"/>
    <property type="match status" value="1"/>
</dbReference>
<dbReference type="SUPFAM" id="SSF88697">
    <property type="entry name" value="PUA domain-like"/>
    <property type="match status" value="1"/>
</dbReference>
<dbReference type="Pfam" id="PF26292">
    <property type="entry name" value="PUA_elF2D"/>
    <property type="match status" value="1"/>
</dbReference>
<dbReference type="Gene3D" id="3.10.400.20">
    <property type="match status" value="1"/>
</dbReference>
<dbReference type="EMBL" id="LT598468">
    <property type="protein sequence ID" value="SCV04387.1"/>
    <property type="molecule type" value="Genomic_DNA"/>
</dbReference>
<dbReference type="GO" id="GO:0001731">
    <property type="term" value="P:formation of translation preinitiation complex"/>
    <property type="evidence" value="ECO:0007669"/>
    <property type="project" value="InterPro"/>
</dbReference>
<dbReference type="FunFam" id="3.30.780.10:FF:000008">
    <property type="entry name" value="eukaryotic translation initiation factor 2D"/>
    <property type="match status" value="1"/>
</dbReference>
<protein>
    <submittedName>
        <fullName evidence="5">LAMI_0H15720g1_1</fullName>
    </submittedName>
</protein>
<evidence type="ECO:0000256" key="2">
    <source>
        <dbReference type="SAM" id="MobiDB-lite"/>
    </source>
</evidence>
<dbReference type="GO" id="GO:0003743">
    <property type="term" value="F:translation initiation factor activity"/>
    <property type="evidence" value="ECO:0007669"/>
    <property type="project" value="InterPro"/>
</dbReference>
<dbReference type="InterPro" id="IPR003121">
    <property type="entry name" value="SWIB_MDM2_domain"/>
</dbReference>
<dbReference type="InterPro" id="IPR036885">
    <property type="entry name" value="SWIB_MDM2_dom_sf"/>
</dbReference>
<evidence type="ECO:0000259" key="4">
    <source>
        <dbReference type="PROSITE" id="PS51925"/>
    </source>
</evidence>
<evidence type="ECO:0000259" key="3">
    <source>
        <dbReference type="PROSITE" id="PS50296"/>
    </source>
</evidence>
<dbReference type="CDD" id="cd11608">
    <property type="entry name" value="eIF2D_C"/>
    <property type="match status" value="1"/>
</dbReference>
<accession>A0A1G4KIJ2</accession>
<dbReference type="InterPro" id="IPR039759">
    <property type="entry name" value="eIF2D_SUI1"/>
</dbReference>
<feature type="domain" description="SUI1" evidence="3">
    <location>
        <begin position="476"/>
        <end position="549"/>
    </location>
</feature>
<dbReference type="SUPFAM" id="SSF47592">
    <property type="entry name" value="SWIB/MDM2 domain"/>
    <property type="match status" value="1"/>
</dbReference>
<dbReference type="PROSITE" id="PS50890">
    <property type="entry name" value="PUA"/>
    <property type="match status" value="1"/>
</dbReference>
<proteinExistence type="inferred from homology"/>
<reference evidence="6" key="1">
    <citation type="submission" date="2016-03" db="EMBL/GenBank/DDBJ databases">
        <authorList>
            <person name="Devillers H."/>
        </authorList>
    </citation>
    <scope>NUCLEOTIDE SEQUENCE [LARGE SCALE GENOMIC DNA]</scope>
</reference>
<dbReference type="InterPro" id="IPR015947">
    <property type="entry name" value="PUA-like_sf"/>
</dbReference>
<dbReference type="Pfam" id="PF17832">
    <property type="entry name" value="Pre-PUA"/>
    <property type="match status" value="1"/>
</dbReference>
<evidence type="ECO:0000313" key="6">
    <source>
        <dbReference type="Proteomes" id="UP000191024"/>
    </source>
</evidence>
<organism evidence="5 6">
    <name type="scientific">Lachancea mirantina</name>
    <dbReference type="NCBI Taxonomy" id="1230905"/>
    <lineage>
        <taxon>Eukaryota</taxon>
        <taxon>Fungi</taxon>
        <taxon>Dikarya</taxon>
        <taxon>Ascomycota</taxon>
        <taxon>Saccharomycotina</taxon>
        <taxon>Saccharomycetes</taxon>
        <taxon>Saccharomycetales</taxon>
        <taxon>Saccharomycetaceae</taxon>
        <taxon>Lachancea</taxon>
    </lineage>
</organism>
<dbReference type="PANTHER" id="PTHR12217">
    <property type="entry name" value="EUKARYOTIC TRANSLATION INITIATION FACTOR 2D"/>
    <property type="match status" value="1"/>
</dbReference>
<dbReference type="OrthoDB" id="199771at2759"/>
<dbReference type="Proteomes" id="UP000191024">
    <property type="component" value="Chromosome H"/>
</dbReference>
<dbReference type="InterPro" id="IPR041366">
    <property type="entry name" value="Pre-PUA"/>
</dbReference>
<dbReference type="Gene3D" id="3.30.780.10">
    <property type="entry name" value="SUI1-like domain"/>
    <property type="match status" value="1"/>
</dbReference>
<evidence type="ECO:0000256" key="1">
    <source>
        <dbReference type="ARBA" id="ARBA00010359"/>
    </source>
</evidence>
<feature type="domain" description="DM2" evidence="4">
    <location>
        <begin position="363"/>
        <end position="448"/>
    </location>
</feature>
<dbReference type="Pfam" id="PF26291">
    <property type="entry name" value="SWIB_eIF2D"/>
    <property type="match status" value="1"/>
</dbReference>
<dbReference type="STRING" id="1230905.A0A1G4KIJ2"/>
<dbReference type="SUPFAM" id="SSF55159">
    <property type="entry name" value="eIF1-like"/>
    <property type="match status" value="1"/>
</dbReference>
<dbReference type="InterPro" id="IPR039757">
    <property type="entry name" value="EIF2D"/>
</dbReference>
<feature type="region of interest" description="Disordered" evidence="2">
    <location>
        <begin position="516"/>
        <end position="535"/>
    </location>
</feature>